<comment type="caution">
    <text evidence="1">The sequence shown here is derived from an EMBL/GenBank/DDBJ whole genome shotgun (WGS) entry which is preliminary data.</text>
</comment>
<dbReference type="EMBL" id="QXJC01000001">
    <property type="protein sequence ID" value="RIE00088.1"/>
    <property type="molecule type" value="Genomic_DNA"/>
</dbReference>
<evidence type="ECO:0000313" key="1">
    <source>
        <dbReference type="EMBL" id="RIE00088.1"/>
    </source>
</evidence>
<organism evidence="1 2">
    <name type="scientific">Simplicispira hankyongi</name>
    <dbReference type="NCBI Taxonomy" id="2315688"/>
    <lineage>
        <taxon>Bacteria</taxon>
        <taxon>Pseudomonadati</taxon>
        <taxon>Pseudomonadota</taxon>
        <taxon>Betaproteobacteria</taxon>
        <taxon>Burkholderiales</taxon>
        <taxon>Comamonadaceae</taxon>
        <taxon>Simplicispira</taxon>
    </lineage>
</organism>
<accession>A0A398CGP9</accession>
<proteinExistence type="predicted"/>
<evidence type="ECO:0000313" key="2">
    <source>
        <dbReference type="Proteomes" id="UP000266302"/>
    </source>
</evidence>
<gene>
    <name evidence="1" type="ORF">D3F03_02670</name>
</gene>
<dbReference type="OrthoDB" id="9154315at2"/>
<keyword evidence="2" id="KW-1185">Reference proteome</keyword>
<reference evidence="1 2" key="1">
    <citation type="submission" date="2018-09" db="EMBL/GenBank/DDBJ databases">
        <title>Draft genome of Simplicispira sp. NY-02.</title>
        <authorList>
            <person name="Im W.T."/>
        </authorList>
    </citation>
    <scope>NUCLEOTIDE SEQUENCE [LARGE SCALE GENOMIC DNA]</scope>
    <source>
        <strain evidence="1 2">NY-02</strain>
    </source>
</reference>
<name>A0A398CGP9_9BURK</name>
<dbReference type="AlphaFoldDB" id="A0A398CGP9"/>
<sequence length="65" mass="7108">MVHRVMQRVDVSLDIRLRGAIAAVVEEQTRSIVPRLREEIEAVVRQAVYEAVADELAAGVGTPPA</sequence>
<protein>
    <submittedName>
        <fullName evidence="1">Uncharacterized protein</fullName>
    </submittedName>
</protein>
<dbReference type="Proteomes" id="UP000266302">
    <property type="component" value="Unassembled WGS sequence"/>
</dbReference>